<evidence type="ECO:0000313" key="1">
    <source>
        <dbReference type="EMBL" id="KAK8580057.1"/>
    </source>
</evidence>
<reference evidence="1 2" key="1">
    <citation type="journal article" date="2024" name="G3 (Bethesda)">
        <title>Genome assembly of Hibiscus sabdariffa L. provides insights into metabolisms of medicinal natural products.</title>
        <authorList>
            <person name="Kim T."/>
        </authorList>
    </citation>
    <scope>NUCLEOTIDE SEQUENCE [LARGE SCALE GENOMIC DNA]</scope>
    <source>
        <strain evidence="1">TK-2024</strain>
        <tissue evidence="1">Old leaves</tissue>
    </source>
</reference>
<evidence type="ECO:0000313" key="2">
    <source>
        <dbReference type="Proteomes" id="UP001472677"/>
    </source>
</evidence>
<accession>A0ABR2FGU0</accession>
<organism evidence="1 2">
    <name type="scientific">Hibiscus sabdariffa</name>
    <name type="common">roselle</name>
    <dbReference type="NCBI Taxonomy" id="183260"/>
    <lineage>
        <taxon>Eukaryota</taxon>
        <taxon>Viridiplantae</taxon>
        <taxon>Streptophyta</taxon>
        <taxon>Embryophyta</taxon>
        <taxon>Tracheophyta</taxon>
        <taxon>Spermatophyta</taxon>
        <taxon>Magnoliopsida</taxon>
        <taxon>eudicotyledons</taxon>
        <taxon>Gunneridae</taxon>
        <taxon>Pentapetalae</taxon>
        <taxon>rosids</taxon>
        <taxon>malvids</taxon>
        <taxon>Malvales</taxon>
        <taxon>Malvaceae</taxon>
        <taxon>Malvoideae</taxon>
        <taxon>Hibiscus</taxon>
    </lineage>
</organism>
<dbReference type="EMBL" id="JBBPBM010000006">
    <property type="protein sequence ID" value="KAK8580057.1"/>
    <property type="molecule type" value="Genomic_DNA"/>
</dbReference>
<protein>
    <submittedName>
        <fullName evidence="1">Uncharacterized protein</fullName>
    </submittedName>
</protein>
<dbReference type="Proteomes" id="UP001472677">
    <property type="component" value="Unassembled WGS sequence"/>
</dbReference>
<comment type="caution">
    <text evidence="1">The sequence shown here is derived from an EMBL/GenBank/DDBJ whole genome shotgun (WGS) entry which is preliminary data.</text>
</comment>
<proteinExistence type="predicted"/>
<keyword evidence="2" id="KW-1185">Reference proteome</keyword>
<sequence length="95" mass="10518">MNENGGGGELRNQLGICRAEIGNYLKRRDIAQQASSAYRPTASASRNDTAERKIKTCPAYKESPQTQTLLSIFCSHFPVGFQSQFSISRLRSGFT</sequence>
<name>A0ABR2FGU0_9ROSI</name>
<gene>
    <name evidence="1" type="ORF">V6N12_070345</name>
</gene>